<dbReference type="PANTHER" id="PTHR44757:SF2">
    <property type="entry name" value="BIOFILM ARCHITECTURE MAINTENANCE PROTEIN MBAA"/>
    <property type="match status" value="1"/>
</dbReference>
<dbReference type="Proteomes" id="UP000190064">
    <property type="component" value="Unassembled WGS sequence"/>
</dbReference>
<dbReference type="InterPro" id="IPR043128">
    <property type="entry name" value="Rev_trsase/Diguanyl_cyclase"/>
</dbReference>
<dbReference type="Gene3D" id="3.30.70.270">
    <property type="match status" value="1"/>
</dbReference>
<evidence type="ECO:0000256" key="2">
    <source>
        <dbReference type="ARBA" id="ARBA00022636"/>
    </source>
</evidence>
<keyword evidence="2" id="KW-0973">c-di-GMP</keyword>
<dbReference type="InterPro" id="IPR029787">
    <property type="entry name" value="Nucleotide_cyclase"/>
</dbReference>
<dbReference type="FunFam" id="3.20.20.450:FF:000001">
    <property type="entry name" value="Cyclic di-GMP phosphodiesterase yahA"/>
    <property type="match status" value="1"/>
</dbReference>
<dbReference type="PROSITE" id="PS50112">
    <property type="entry name" value="PAS"/>
    <property type="match status" value="2"/>
</dbReference>
<evidence type="ECO:0000259" key="6">
    <source>
        <dbReference type="PROSITE" id="PS50887"/>
    </source>
</evidence>
<evidence type="ECO:0000313" key="8">
    <source>
        <dbReference type="Proteomes" id="UP000190064"/>
    </source>
</evidence>
<dbReference type="PROSITE" id="PS50887">
    <property type="entry name" value="GGDEF"/>
    <property type="match status" value="1"/>
</dbReference>
<accession>A0A1T1HC38</accession>
<evidence type="ECO:0000259" key="4">
    <source>
        <dbReference type="PROSITE" id="PS50113"/>
    </source>
</evidence>
<evidence type="ECO:0000313" key="7">
    <source>
        <dbReference type="EMBL" id="OOV87297.1"/>
    </source>
</evidence>
<feature type="domain" description="EAL" evidence="5">
    <location>
        <begin position="562"/>
        <end position="816"/>
    </location>
</feature>
<dbReference type="Gene3D" id="3.20.20.450">
    <property type="entry name" value="EAL domain"/>
    <property type="match status" value="1"/>
</dbReference>
<organism evidence="7 8">
    <name type="scientific">Oceanospirillum linum</name>
    <dbReference type="NCBI Taxonomy" id="966"/>
    <lineage>
        <taxon>Bacteria</taxon>
        <taxon>Pseudomonadati</taxon>
        <taxon>Pseudomonadota</taxon>
        <taxon>Gammaproteobacteria</taxon>
        <taxon>Oceanospirillales</taxon>
        <taxon>Oceanospirillaceae</taxon>
        <taxon>Oceanospirillum</taxon>
    </lineage>
</organism>
<dbReference type="SMART" id="SM00052">
    <property type="entry name" value="EAL"/>
    <property type="match status" value="1"/>
</dbReference>
<evidence type="ECO:0000259" key="5">
    <source>
        <dbReference type="PROSITE" id="PS50883"/>
    </source>
</evidence>
<dbReference type="InterPro" id="IPR000014">
    <property type="entry name" value="PAS"/>
</dbReference>
<dbReference type="AlphaFoldDB" id="A0A1T1HC38"/>
<dbReference type="NCBIfam" id="TIGR00254">
    <property type="entry name" value="GGDEF"/>
    <property type="match status" value="1"/>
</dbReference>
<dbReference type="STRING" id="966.BTA35_0210005"/>
<dbReference type="PANTHER" id="PTHR44757">
    <property type="entry name" value="DIGUANYLATE CYCLASE DGCP"/>
    <property type="match status" value="1"/>
</dbReference>
<gene>
    <name evidence="7" type="ORF">BTA35_0210005</name>
</gene>
<dbReference type="InterPro" id="IPR035919">
    <property type="entry name" value="EAL_sf"/>
</dbReference>
<dbReference type="PROSITE" id="PS50113">
    <property type="entry name" value="PAC"/>
    <property type="match status" value="1"/>
</dbReference>
<dbReference type="InterPro" id="IPR001633">
    <property type="entry name" value="EAL_dom"/>
</dbReference>
<dbReference type="CDD" id="cd01948">
    <property type="entry name" value="EAL"/>
    <property type="match status" value="1"/>
</dbReference>
<dbReference type="CDD" id="cd00130">
    <property type="entry name" value="PAS"/>
    <property type="match status" value="3"/>
</dbReference>
<dbReference type="InterPro" id="IPR035965">
    <property type="entry name" value="PAS-like_dom_sf"/>
</dbReference>
<dbReference type="Pfam" id="PF00563">
    <property type="entry name" value="EAL"/>
    <property type="match status" value="1"/>
</dbReference>
<reference evidence="7" key="1">
    <citation type="submission" date="2017-02" db="EMBL/GenBank/DDBJ databases">
        <title>Draft Genome Sequence of the Salt Water Bacterium Oceanospirillum linum ATCC 11336.</title>
        <authorList>
            <person name="Trachtenberg A.M."/>
            <person name="Carney J.G."/>
            <person name="Linnane J.D."/>
            <person name="Rheaume B.A."/>
            <person name="Pitts N.L."/>
            <person name="Mykles D.L."/>
            <person name="Maclea K.S."/>
        </authorList>
    </citation>
    <scope>NUCLEOTIDE SEQUENCE [LARGE SCALE GENOMIC DNA]</scope>
    <source>
        <strain evidence="7">ATCC 11336</strain>
    </source>
</reference>
<feature type="domain" description="PAS" evidence="3">
    <location>
        <begin position="262"/>
        <end position="312"/>
    </location>
</feature>
<dbReference type="Pfam" id="PF08447">
    <property type="entry name" value="PAS_3"/>
    <property type="match status" value="1"/>
</dbReference>
<proteinExistence type="predicted"/>
<dbReference type="InterPro" id="IPR013655">
    <property type="entry name" value="PAS_fold_3"/>
</dbReference>
<dbReference type="Pfam" id="PF00990">
    <property type="entry name" value="GGDEF"/>
    <property type="match status" value="1"/>
</dbReference>
<dbReference type="GO" id="GO:0071111">
    <property type="term" value="F:cyclic-guanylate-specific phosphodiesterase activity"/>
    <property type="evidence" value="ECO:0007669"/>
    <property type="project" value="UniProtKB-EC"/>
</dbReference>
<dbReference type="InterPro" id="IPR000700">
    <property type="entry name" value="PAS-assoc_C"/>
</dbReference>
<dbReference type="SUPFAM" id="SSF141868">
    <property type="entry name" value="EAL domain-like"/>
    <property type="match status" value="1"/>
</dbReference>
<dbReference type="NCBIfam" id="TIGR00229">
    <property type="entry name" value="sensory_box"/>
    <property type="match status" value="3"/>
</dbReference>
<dbReference type="SMART" id="SM00267">
    <property type="entry name" value="GGDEF"/>
    <property type="match status" value="1"/>
</dbReference>
<dbReference type="InterPro" id="IPR001610">
    <property type="entry name" value="PAC"/>
</dbReference>
<dbReference type="CDD" id="cd01949">
    <property type="entry name" value="GGDEF"/>
    <property type="match status" value="1"/>
</dbReference>
<dbReference type="RefSeq" id="WP_078319658.1">
    <property type="nucleotide sequence ID" value="NZ_FXTS01000003.1"/>
</dbReference>
<dbReference type="Pfam" id="PF13426">
    <property type="entry name" value="PAS_9"/>
    <property type="match status" value="2"/>
</dbReference>
<comment type="caution">
    <text evidence="7">The sequence shown here is derived from an EMBL/GenBank/DDBJ whole genome shotgun (WGS) entry which is preliminary data.</text>
</comment>
<feature type="domain" description="GGDEF" evidence="6">
    <location>
        <begin position="421"/>
        <end position="554"/>
    </location>
</feature>
<dbReference type="InterPro" id="IPR052155">
    <property type="entry name" value="Biofilm_reg_signaling"/>
</dbReference>
<dbReference type="SUPFAM" id="SSF55073">
    <property type="entry name" value="Nucleotide cyclase"/>
    <property type="match status" value="1"/>
</dbReference>
<dbReference type="PROSITE" id="PS50883">
    <property type="entry name" value="EAL"/>
    <property type="match status" value="1"/>
</dbReference>
<feature type="domain" description="PAS" evidence="3">
    <location>
        <begin position="36"/>
        <end position="84"/>
    </location>
</feature>
<evidence type="ECO:0000256" key="1">
    <source>
        <dbReference type="ARBA" id="ARBA00012282"/>
    </source>
</evidence>
<dbReference type="SUPFAM" id="SSF55785">
    <property type="entry name" value="PYP-like sensor domain (PAS domain)"/>
    <property type="match status" value="3"/>
</dbReference>
<evidence type="ECO:0000259" key="3">
    <source>
        <dbReference type="PROSITE" id="PS50112"/>
    </source>
</evidence>
<name>A0A1T1HC38_OCELI</name>
<keyword evidence="8" id="KW-1185">Reference proteome</keyword>
<dbReference type="SMART" id="SM00086">
    <property type="entry name" value="PAC"/>
    <property type="match status" value="3"/>
</dbReference>
<sequence>MNTQGKAYINPSLFDTGPVVFFKWGARPVADDLWPVQYVSDNIAELTGYTASTFLEKKQAYSDLVHPDDLESLLRDFSQVIDSDTSRITHNDYRLCHRDGHYIWVTGVTMIHRADTGAPEGFSGYLVDVSVSREQWQSCQDDSEQRYRQLFKRSRVVELLLDPESGDLVDANEAACRFYGYSYEQFTSLNASDINVMSEEEIAQAMVEAEKEKRNHFVFRHKLASGEVRDVEVYSGPVELHGQKLLYSIVHDITSRLEAEREREKLSNALDQSGSSVMLTDAEYRIEYVNWQFCQVSGFSPDEVIGRHVDFLSAGRTSPEVRRQLAATLGQGKPWHGELLCRRKNGELFWQSMSISPIACAKGEIEGFVAVGEDLTAQRETDRKIQQLAFFDPITGLGNRQFLLDNLDEFFAESEASGFEGQTVLVFIDLDDFKRVNDSLGHSVGDRLIKTAAHRLKVVVSDSDVLVRLGGDEFAIMHYTNSREKLNDWLDQLCYQFNRTVKLGPHTINAFASIGVAFLPQDATDTTEALRNAELAMYKAKQQTGSSCHFFSQELNQQAQKRMDLEVRLRKAMQHDQLELYYQPKVCLKKQNIVGVEALIRWNDPERGLIPPLDFIPFAEETGLILPISYWVLETACKQVVNWQQTGRMPIKIAINLSARQFQDPGFVSQVETVLQHTGVDPKWVELEITESMLMESMDDMLPVLHELKRLGVSLAIDDFGTGYSSLAYLKQMPIDVLKVDRAFVKDLPHGQNDCAITRTIIVLAQQLGLSVVAEGIEQIEQAEFLTNSGCDIGQGFLYSRPLTLMDLEEKLSRPLPG</sequence>
<dbReference type="EC" id="3.1.4.52" evidence="1"/>
<feature type="domain" description="PAC" evidence="4">
    <location>
        <begin position="335"/>
        <end position="387"/>
    </location>
</feature>
<protein>
    <recommendedName>
        <fullName evidence="1">cyclic-guanylate-specific phosphodiesterase</fullName>
        <ecNumber evidence="1">3.1.4.52</ecNumber>
    </recommendedName>
</protein>
<dbReference type="Gene3D" id="3.30.450.20">
    <property type="entry name" value="PAS domain"/>
    <property type="match status" value="3"/>
</dbReference>
<dbReference type="SMART" id="SM00091">
    <property type="entry name" value="PAS"/>
    <property type="match status" value="3"/>
</dbReference>
<dbReference type="EMBL" id="MTSD02000003">
    <property type="protein sequence ID" value="OOV87297.1"/>
    <property type="molecule type" value="Genomic_DNA"/>
</dbReference>
<dbReference type="InterPro" id="IPR000160">
    <property type="entry name" value="GGDEF_dom"/>
</dbReference>